<keyword evidence="7" id="KW-0243">Dynein</keyword>
<dbReference type="GeneID" id="22575436"/>
<dbReference type="InterPro" id="IPR001680">
    <property type="entry name" value="WD40_rpt"/>
</dbReference>
<dbReference type="VEuPathDB" id="TriTrypDB:LPMP_240270"/>
<dbReference type="GO" id="GO:0003341">
    <property type="term" value="P:cilium movement"/>
    <property type="evidence" value="ECO:0007669"/>
    <property type="project" value="TreeGrafter"/>
</dbReference>
<keyword evidence="5" id="KW-0493">Microtubule</keyword>
<dbReference type="PROSITE" id="PS50082">
    <property type="entry name" value="WD_REPEATS_2"/>
    <property type="match status" value="1"/>
</dbReference>
<keyword evidence="6" id="KW-0677">Repeat</keyword>
<name>A0A088SAL6_LEIPA</name>
<feature type="repeat" description="WD" evidence="11">
    <location>
        <begin position="520"/>
        <end position="552"/>
    </location>
</feature>
<dbReference type="InterPro" id="IPR050687">
    <property type="entry name" value="Dynein_IC"/>
</dbReference>
<evidence type="ECO:0000313" key="13">
    <source>
        <dbReference type="Proteomes" id="UP000063063"/>
    </source>
</evidence>
<dbReference type="InterPro" id="IPR015943">
    <property type="entry name" value="WD40/YVTN_repeat-like_dom_sf"/>
</dbReference>
<protein>
    <submittedName>
        <fullName evidence="12">Dynein intermediate-chain-like protein</fullName>
    </submittedName>
</protein>
<dbReference type="eggNOG" id="KOG1587">
    <property type="taxonomic scope" value="Eukaryota"/>
</dbReference>
<keyword evidence="9" id="KW-0206">Cytoskeleton</keyword>
<keyword evidence="8" id="KW-0505">Motor protein</keyword>
<dbReference type="SUPFAM" id="SSF50978">
    <property type="entry name" value="WD40 repeat-like"/>
    <property type="match status" value="1"/>
</dbReference>
<evidence type="ECO:0000256" key="8">
    <source>
        <dbReference type="ARBA" id="ARBA00023175"/>
    </source>
</evidence>
<dbReference type="OrthoDB" id="24670at2759"/>
<dbReference type="GO" id="GO:0036158">
    <property type="term" value="P:outer dynein arm assembly"/>
    <property type="evidence" value="ECO:0007669"/>
    <property type="project" value="TreeGrafter"/>
</dbReference>
<accession>A0A088SAL6</accession>
<dbReference type="Proteomes" id="UP000063063">
    <property type="component" value="Chromosome 24"/>
</dbReference>
<evidence type="ECO:0000256" key="6">
    <source>
        <dbReference type="ARBA" id="ARBA00022737"/>
    </source>
</evidence>
<proteinExistence type="inferred from homology"/>
<evidence type="ECO:0000256" key="5">
    <source>
        <dbReference type="ARBA" id="ARBA00022701"/>
    </source>
</evidence>
<keyword evidence="3" id="KW-0963">Cytoplasm</keyword>
<dbReference type="EMBL" id="CP009393">
    <property type="protein sequence ID" value="AIN98661.1"/>
    <property type="molecule type" value="Genomic_DNA"/>
</dbReference>
<evidence type="ECO:0000256" key="1">
    <source>
        <dbReference type="ARBA" id="ARBA00004430"/>
    </source>
</evidence>
<dbReference type="RefSeq" id="XP_010699368.1">
    <property type="nucleotide sequence ID" value="XM_010701066.1"/>
</dbReference>
<sequence length="686" mass="75364">MSALASPRTSVHKHRVLHSAAAGNGARKQSNGGPADVIAAVPGRETNKSAAEVIVERILKAADPHVMSVPVYYDYKKDARVYKPFPNTRQVSTLFAMDGNAIAKDSPEAVQQEEDRNRRIREVEVAAAAETNPDLVDEGVSTRILKNQFNYSERGSQTVNQPMKERAVMTDPPPSACFRGLATAWAIYDAYEEDRIQAEKAAAAQRRAAQAARAGKEEESAVTSATAAASIRDVADIAPKGVTELLASPAFHSALQVMERMVNQNDCHDIIDDFKYWEDQSDLYKEDGTLLPLWQFFTEKTRKKAVTAIALNGRYADLFAVGYGSYDFLKPCKGTIHCFTLKNAVPTGSGAPIPAHPEFSFHLDCGVLCLAFHPREHSLLACGLYDGSVCVFDMRVSSHDPEGTRYGRPLYRANVRTGKHMDPVWQIMWMESTLEFSFYSISTDGRVANWVLSKKELTSRDVLKLSTGICTADPEQMLLSELGGMSFDYSPTHDKAVVGTQEGDLLLCTVHHNGQCVERYEGHSMAVYTTLWSPFHPDIFLTCSADWTVKLWMKGSPSPLAVFDLGDAVGDVAWAPYSSTVFAAVTAGGKVWVFDVAQNKTEPLCAQTVVKNAKLTHIVFSEVDPVLLVGDTRGTVLTLKLSPNLRKVSKPGKGEPTDAAHIKKLEVEKLNRLVEVTMKDRALLGM</sequence>
<evidence type="ECO:0000256" key="4">
    <source>
        <dbReference type="ARBA" id="ARBA00022574"/>
    </source>
</evidence>
<evidence type="ECO:0000256" key="9">
    <source>
        <dbReference type="ARBA" id="ARBA00023212"/>
    </source>
</evidence>
<keyword evidence="4 11" id="KW-0853">WD repeat</keyword>
<dbReference type="AlphaFoldDB" id="A0A088SAL6"/>
<dbReference type="GO" id="GO:0045503">
    <property type="term" value="F:dynein light chain binding"/>
    <property type="evidence" value="ECO:0007669"/>
    <property type="project" value="TreeGrafter"/>
</dbReference>
<evidence type="ECO:0000256" key="10">
    <source>
        <dbReference type="ARBA" id="ARBA00023273"/>
    </source>
</evidence>
<evidence type="ECO:0000256" key="11">
    <source>
        <dbReference type="PROSITE-ProRule" id="PRU00221"/>
    </source>
</evidence>
<evidence type="ECO:0000256" key="3">
    <source>
        <dbReference type="ARBA" id="ARBA00022490"/>
    </source>
</evidence>
<dbReference type="PANTHER" id="PTHR12442:SF11">
    <property type="entry name" value="DYNEIN AXONEMAL INTERMEDIATE CHAIN 1"/>
    <property type="match status" value="1"/>
</dbReference>
<dbReference type="Gene3D" id="2.130.10.10">
    <property type="entry name" value="YVTN repeat-like/Quinoprotein amine dehydrogenase"/>
    <property type="match status" value="2"/>
</dbReference>
<evidence type="ECO:0000313" key="12">
    <source>
        <dbReference type="EMBL" id="AIN98661.1"/>
    </source>
</evidence>
<dbReference type="FunFam" id="2.130.10.10:FF:001006">
    <property type="entry name" value="Dynein intermediate chain 1, axonemal"/>
    <property type="match status" value="1"/>
</dbReference>
<dbReference type="InterPro" id="IPR036322">
    <property type="entry name" value="WD40_repeat_dom_sf"/>
</dbReference>
<dbReference type="GO" id="GO:0005874">
    <property type="term" value="C:microtubule"/>
    <property type="evidence" value="ECO:0007669"/>
    <property type="project" value="UniProtKB-KW"/>
</dbReference>
<evidence type="ECO:0000256" key="2">
    <source>
        <dbReference type="ARBA" id="ARBA00011059"/>
    </source>
</evidence>
<keyword evidence="10" id="KW-0966">Cell projection</keyword>
<dbReference type="FunFam" id="2.130.10.10:FF:000893">
    <property type="entry name" value="Dynein intermediate chain 1"/>
    <property type="match status" value="1"/>
</dbReference>
<reference evidence="12 13" key="1">
    <citation type="journal article" date="2015" name="Sci. Rep.">
        <title>The genome of Leishmania panamensis: insights into genomics of the L. (Viannia) subgenus.</title>
        <authorList>
            <person name="Llanes A."/>
            <person name="Restrepo C.M."/>
            <person name="Vecchio G.D."/>
            <person name="Anguizola F.J."/>
            <person name="Lleonart R."/>
        </authorList>
    </citation>
    <scope>NUCLEOTIDE SEQUENCE [LARGE SCALE GENOMIC DNA]</scope>
    <source>
        <strain evidence="12 13">MHOM/PA/94/PSC-1</strain>
    </source>
</reference>
<organism evidence="12 13">
    <name type="scientific">Leishmania panamensis</name>
    <dbReference type="NCBI Taxonomy" id="5679"/>
    <lineage>
        <taxon>Eukaryota</taxon>
        <taxon>Discoba</taxon>
        <taxon>Euglenozoa</taxon>
        <taxon>Kinetoplastea</taxon>
        <taxon>Metakinetoplastina</taxon>
        <taxon>Trypanosomatida</taxon>
        <taxon>Trypanosomatidae</taxon>
        <taxon>Leishmaniinae</taxon>
        <taxon>Leishmania</taxon>
        <taxon>Leishmania guyanensis species complex</taxon>
    </lineage>
</organism>
<dbReference type="KEGG" id="lpan:LPMP_240270"/>
<dbReference type="SMART" id="SM00320">
    <property type="entry name" value="WD40"/>
    <property type="match status" value="3"/>
</dbReference>
<dbReference type="VEuPathDB" id="TriTrypDB:LPAL13_240007800"/>
<dbReference type="PANTHER" id="PTHR12442">
    <property type="entry name" value="DYNEIN INTERMEDIATE CHAIN"/>
    <property type="match status" value="1"/>
</dbReference>
<evidence type="ECO:0000256" key="7">
    <source>
        <dbReference type="ARBA" id="ARBA00023017"/>
    </source>
</evidence>
<keyword evidence="13" id="KW-1185">Reference proteome</keyword>
<comment type="subcellular location">
    <subcellularLocation>
        <location evidence="1">Cytoplasm</location>
        <location evidence="1">Cytoskeleton</location>
        <location evidence="1">Cilium axoneme</location>
    </subcellularLocation>
</comment>
<dbReference type="Pfam" id="PF00400">
    <property type="entry name" value="WD40"/>
    <property type="match status" value="2"/>
</dbReference>
<comment type="similarity">
    <text evidence="2">Belongs to the dynein intermediate chain family.</text>
</comment>
<dbReference type="GO" id="GO:0036157">
    <property type="term" value="C:outer dynein arm"/>
    <property type="evidence" value="ECO:0007669"/>
    <property type="project" value="TreeGrafter"/>
</dbReference>
<gene>
    <name evidence="12" type="ORF">LPMP_240270</name>
</gene>
<dbReference type="GO" id="GO:0045504">
    <property type="term" value="F:dynein heavy chain binding"/>
    <property type="evidence" value="ECO:0007669"/>
    <property type="project" value="TreeGrafter"/>
</dbReference>